<protein>
    <submittedName>
        <fullName evidence="2">Uncharacterized protein</fullName>
    </submittedName>
</protein>
<dbReference type="AlphaFoldDB" id="A0A4R4VY32"/>
<evidence type="ECO:0000313" key="2">
    <source>
        <dbReference type="EMBL" id="TDD11022.1"/>
    </source>
</evidence>
<dbReference type="EMBL" id="SMKO01000010">
    <property type="protein sequence ID" value="TDD11022.1"/>
    <property type="molecule type" value="Genomic_DNA"/>
</dbReference>
<name>A0A4R4VY32_9ACTN</name>
<dbReference type="RefSeq" id="WP_132593020.1">
    <property type="nucleotide sequence ID" value="NZ_SMKO01000010.1"/>
</dbReference>
<gene>
    <name evidence="2" type="ORF">E1292_06535</name>
</gene>
<reference evidence="2 3" key="1">
    <citation type="submission" date="2019-03" db="EMBL/GenBank/DDBJ databases">
        <title>Draft genome sequences of novel Actinobacteria.</title>
        <authorList>
            <person name="Sahin N."/>
            <person name="Ay H."/>
            <person name="Saygin H."/>
        </authorList>
    </citation>
    <scope>NUCLEOTIDE SEQUENCE [LARGE SCALE GENOMIC DNA]</scope>
    <source>
        <strain evidence="2 3">KC310</strain>
    </source>
</reference>
<dbReference type="Proteomes" id="UP000295258">
    <property type="component" value="Unassembled WGS sequence"/>
</dbReference>
<feature type="region of interest" description="Disordered" evidence="1">
    <location>
        <begin position="1"/>
        <end position="21"/>
    </location>
</feature>
<keyword evidence="3" id="KW-1185">Reference proteome</keyword>
<evidence type="ECO:0000256" key="1">
    <source>
        <dbReference type="SAM" id="MobiDB-lite"/>
    </source>
</evidence>
<sequence length="73" mass="8151">MCERHQPGRTPGSRCGLRRARRAQATGGHAFARVGRPVRTGWFAHRCGVSRCGQVFVPVQMSQESTWRGRGDE</sequence>
<evidence type="ECO:0000313" key="3">
    <source>
        <dbReference type="Proteomes" id="UP000295258"/>
    </source>
</evidence>
<proteinExistence type="predicted"/>
<accession>A0A4R4VY32</accession>
<organism evidence="2 3">
    <name type="scientific">Nonomuraea deserti</name>
    <dbReference type="NCBI Taxonomy" id="1848322"/>
    <lineage>
        <taxon>Bacteria</taxon>
        <taxon>Bacillati</taxon>
        <taxon>Actinomycetota</taxon>
        <taxon>Actinomycetes</taxon>
        <taxon>Streptosporangiales</taxon>
        <taxon>Streptosporangiaceae</taxon>
        <taxon>Nonomuraea</taxon>
    </lineage>
</organism>
<comment type="caution">
    <text evidence="2">The sequence shown here is derived from an EMBL/GenBank/DDBJ whole genome shotgun (WGS) entry which is preliminary data.</text>
</comment>